<comment type="catalytic activity">
    <reaction evidence="3">
        <text>N(6)-succinyl-L-lysyl-[protein] + NAD(+) + H2O = 2''-O-succinyl-ADP-D-ribose + nicotinamide + L-lysyl-[protein]</text>
        <dbReference type="Rhea" id="RHEA:47668"/>
        <dbReference type="Rhea" id="RHEA-COMP:9752"/>
        <dbReference type="Rhea" id="RHEA-COMP:11877"/>
        <dbReference type="ChEBI" id="CHEBI:15377"/>
        <dbReference type="ChEBI" id="CHEBI:17154"/>
        <dbReference type="ChEBI" id="CHEBI:29969"/>
        <dbReference type="ChEBI" id="CHEBI:57540"/>
        <dbReference type="ChEBI" id="CHEBI:87830"/>
        <dbReference type="ChEBI" id="CHEBI:87832"/>
    </reaction>
</comment>
<dbReference type="EMBL" id="DXHL01000035">
    <property type="protein sequence ID" value="HIW11384.1"/>
    <property type="molecule type" value="Genomic_DNA"/>
</dbReference>
<feature type="binding site" evidence="3">
    <location>
        <position position="56"/>
    </location>
    <ligand>
        <name>substrate</name>
    </ligand>
</feature>
<accession>A0A9D1QEZ4</accession>
<evidence type="ECO:0000256" key="2">
    <source>
        <dbReference type="ARBA" id="ARBA00023027"/>
    </source>
</evidence>
<dbReference type="InterPro" id="IPR026591">
    <property type="entry name" value="Sirtuin_cat_small_dom_sf"/>
</dbReference>
<dbReference type="InterPro" id="IPR027546">
    <property type="entry name" value="Sirtuin_class_III"/>
</dbReference>
<dbReference type="AlphaFoldDB" id="A0A9D1QEZ4"/>
<dbReference type="PROSITE" id="PS50305">
    <property type="entry name" value="SIRTUIN"/>
    <property type="match status" value="1"/>
</dbReference>
<keyword evidence="1" id="KW-0808">Transferase</keyword>
<organism evidence="6 7">
    <name type="scientific">Candidatus Rikenella faecigallinarum</name>
    <dbReference type="NCBI Taxonomy" id="2838745"/>
    <lineage>
        <taxon>Bacteria</taxon>
        <taxon>Pseudomonadati</taxon>
        <taxon>Bacteroidota</taxon>
        <taxon>Bacteroidia</taxon>
        <taxon>Bacteroidales</taxon>
        <taxon>Rikenellaceae</taxon>
        <taxon>Rikenella</taxon>
    </lineage>
</organism>
<dbReference type="PANTHER" id="PTHR11085:SF4">
    <property type="entry name" value="NAD-DEPENDENT PROTEIN DEACYLASE"/>
    <property type="match status" value="1"/>
</dbReference>
<comment type="domain">
    <text evidence="3">2 residues (Tyr-56 and Arg-59) present in a large hydrophobic pocket are probably involved in substrate specificity. They are important for desuccinylation activity, but dispensable for deacetylation activity.</text>
</comment>
<comment type="caution">
    <text evidence="3 4">Lacks conserved residue(s) required for the propagation of feature annotation.</text>
</comment>
<feature type="binding site" evidence="3">
    <location>
        <position position="59"/>
    </location>
    <ligand>
        <name>substrate</name>
    </ligand>
</feature>
<proteinExistence type="inferred from homology"/>
<evidence type="ECO:0000313" key="6">
    <source>
        <dbReference type="EMBL" id="HIW11384.1"/>
    </source>
</evidence>
<evidence type="ECO:0000256" key="3">
    <source>
        <dbReference type="HAMAP-Rule" id="MF_01121"/>
    </source>
</evidence>
<comment type="similarity">
    <text evidence="3">Belongs to the sirtuin family. Class III subfamily.</text>
</comment>
<dbReference type="Gene3D" id="3.40.50.1220">
    <property type="entry name" value="TPP-binding domain"/>
    <property type="match status" value="1"/>
</dbReference>
<dbReference type="PANTHER" id="PTHR11085">
    <property type="entry name" value="NAD-DEPENDENT PROTEIN DEACYLASE SIRTUIN-5, MITOCHONDRIAL-RELATED"/>
    <property type="match status" value="1"/>
</dbReference>
<reference evidence="6" key="2">
    <citation type="submission" date="2021-04" db="EMBL/GenBank/DDBJ databases">
        <authorList>
            <person name="Gilroy R."/>
        </authorList>
    </citation>
    <scope>NUCLEOTIDE SEQUENCE</scope>
    <source>
        <strain evidence="6">ChiBcec15-1070</strain>
    </source>
</reference>
<feature type="active site" description="Proton acceptor" evidence="3">
    <location>
        <position position="108"/>
    </location>
</feature>
<gene>
    <name evidence="3" type="primary">cobB</name>
    <name evidence="6" type="ORF">H9888_07810</name>
</gene>
<keyword evidence="2 3" id="KW-0520">NAD</keyword>
<reference evidence="6" key="1">
    <citation type="journal article" date="2021" name="PeerJ">
        <title>Extensive microbial diversity within the chicken gut microbiome revealed by metagenomics and culture.</title>
        <authorList>
            <person name="Gilroy R."/>
            <person name="Ravi A."/>
            <person name="Getino M."/>
            <person name="Pursley I."/>
            <person name="Horton D.L."/>
            <person name="Alikhan N.F."/>
            <person name="Baker D."/>
            <person name="Gharbi K."/>
            <person name="Hall N."/>
            <person name="Watson M."/>
            <person name="Adriaenssens E.M."/>
            <person name="Foster-Nyarko E."/>
            <person name="Jarju S."/>
            <person name="Secka A."/>
            <person name="Antonio M."/>
            <person name="Oren A."/>
            <person name="Chaudhuri R.R."/>
            <person name="La Ragione R."/>
            <person name="Hildebrand F."/>
            <person name="Pallen M.J."/>
        </authorList>
    </citation>
    <scope>NUCLEOTIDE SEQUENCE</scope>
    <source>
        <strain evidence="6">ChiBcec15-1070</strain>
    </source>
</reference>
<dbReference type="GO" id="GO:0005737">
    <property type="term" value="C:cytoplasm"/>
    <property type="evidence" value="ECO:0007669"/>
    <property type="project" value="UniProtKB-SubCell"/>
</dbReference>
<dbReference type="SUPFAM" id="SSF52467">
    <property type="entry name" value="DHS-like NAD/FAD-binding domain"/>
    <property type="match status" value="1"/>
</dbReference>
<dbReference type="InterPro" id="IPR003000">
    <property type="entry name" value="Sirtuin"/>
</dbReference>
<comment type="subcellular location">
    <subcellularLocation>
        <location evidence="3">Cytoplasm</location>
    </subcellularLocation>
</comment>
<name>A0A9D1QEZ4_9BACT</name>
<protein>
    <recommendedName>
        <fullName evidence="3">NAD-dependent protein deacylase</fullName>
        <ecNumber evidence="3">2.3.1.286</ecNumber>
    </recommendedName>
    <alternativeName>
        <fullName evidence="3">Regulatory protein SIR2 homolog</fullName>
    </alternativeName>
</protein>
<dbReference type="GO" id="GO:0036055">
    <property type="term" value="F:protein-succinyllysine desuccinylase activity"/>
    <property type="evidence" value="ECO:0007669"/>
    <property type="project" value="UniProtKB-UniRule"/>
</dbReference>
<dbReference type="GO" id="GO:0017136">
    <property type="term" value="F:histone deacetylase activity, NAD-dependent"/>
    <property type="evidence" value="ECO:0007669"/>
    <property type="project" value="TreeGrafter"/>
</dbReference>
<feature type="domain" description="Deacetylase sirtuin-type" evidence="5">
    <location>
        <begin position="1"/>
        <end position="231"/>
    </location>
</feature>
<dbReference type="Gene3D" id="3.30.1600.10">
    <property type="entry name" value="SIR2/SIRT2 'Small Domain"/>
    <property type="match status" value="1"/>
</dbReference>
<dbReference type="GO" id="GO:0070403">
    <property type="term" value="F:NAD+ binding"/>
    <property type="evidence" value="ECO:0007669"/>
    <property type="project" value="UniProtKB-UniRule"/>
</dbReference>
<dbReference type="GO" id="GO:0036054">
    <property type="term" value="F:protein-malonyllysine demalonylase activity"/>
    <property type="evidence" value="ECO:0007669"/>
    <property type="project" value="InterPro"/>
</dbReference>
<dbReference type="EC" id="2.3.1.286" evidence="3"/>
<evidence type="ECO:0000256" key="4">
    <source>
        <dbReference type="PROSITE-ProRule" id="PRU00236"/>
    </source>
</evidence>
<dbReference type="InterPro" id="IPR029035">
    <property type="entry name" value="DHS-like_NAD/FAD-binding_dom"/>
</dbReference>
<comment type="caution">
    <text evidence="6">The sequence shown here is derived from an EMBL/GenBank/DDBJ whole genome shotgun (WGS) entry which is preliminary data.</text>
</comment>
<feature type="binding site" evidence="3">
    <location>
        <position position="217"/>
    </location>
    <ligand>
        <name>NAD(+)</name>
        <dbReference type="ChEBI" id="CHEBI:57540"/>
    </ligand>
</feature>
<feature type="binding site" evidence="3">
    <location>
        <begin position="12"/>
        <end position="31"/>
    </location>
    <ligand>
        <name>NAD(+)</name>
        <dbReference type="ChEBI" id="CHEBI:57540"/>
    </ligand>
</feature>
<keyword evidence="3" id="KW-0963">Cytoplasm</keyword>
<dbReference type="Proteomes" id="UP000823926">
    <property type="component" value="Unassembled WGS sequence"/>
</dbReference>
<sequence length="237" mass="26072">MKSQKKVVVFTGAGMSADSGVSTFRDADGLWEQHRIEDVCTPEAWVRNPQLVLDFYNARRAQLDTVEPNAGHRAVAELEQWFEQIVVVTQNVDDLHERAGSKHIIHLHGELRKARSERNPNLIVPAPGPTHLGDKAPDGAQLRPHIVFFGEAVPEYERALAEVRDADLFLVIGTSLAVYPAAGLIYQLRADVPVWLIDPKPARVTIPNPLTVVAQGAAQGVPPLVKQLAEEVQQGKL</sequence>
<comment type="function">
    <text evidence="3">NAD-dependent lysine deacetylase and desuccinylase that specifically removes acetyl and succinyl groups on target proteins. Modulates the activities of several proteins which are inactive in their acylated form.</text>
</comment>
<evidence type="ECO:0000313" key="7">
    <source>
        <dbReference type="Proteomes" id="UP000823926"/>
    </source>
</evidence>
<dbReference type="HAMAP" id="MF_01121">
    <property type="entry name" value="Sirtuin_ClassIII"/>
    <property type="match status" value="1"/>
</dbReference>
<comment type="catalytic activity">
    <reaction evidence="3">
        <text>N(6)-acetyl-L-lysyl-[protein] + NAD(+) + H2O = 2''-O-acetyl-ADP-D-ribose + nicotinamide + L-lysyl-[protein]</text>
        <dbReference type="Rhea" id="RHEA:43636"/>
        <dbReference type="Rhea" id="RHEA-COMP:9752"/>
        <dbReference type="Rhea" id="RHEA-COMP:10731"/>
        <dbReference type="ChEBI" id="CHEBI:15377"/>
        <dbReference type="ChEBI" id="CHEBI:17154"/>
        <dbReference type="ChEBI" id="CHEBI:29969"/>
        <dbReference type="ChEBI" id="CHEBI:57540"/>
        <dbReference type="ChEBI" id="CHEBI:61930"/>
        <dbReference type="ChEBI" id="CHEBI:83767"/>
        <dbReference type="EC" id="2.3.1.286"/>
    </reaction>
</comment>
<dbReference type="InterPro" id="IPR026590">
    <property type="entry name" value="Ssirtuin_cat_dom"/>
</dbReference>
<evidence type="ECO:0000259" key="5">
    <source>
        <dbReference type="PROSITE" id="PS50305"/>
    </source>
</evidence>
<feature type="binding site" evidence="3">
    <location>
        <begin position="90"/>
        <end position="93"/>
    </location>
    <ligand>
        <name>NAD(+)</name>
        <dbReference type="ChEBI" id="CHEBI:57540"/>
    </ligand>
</feature>
<dbReference type="Pfam" id="PF02146">
    <property type="entry name" value="SIR2"/>
    <property type="match status" value="1"/>
</dbReference>
<dbReference type="InterPro" id="IPR050134">
    <property type="entry name" value="NAD-dep_sirtuin_deacylases"/>
</dbReference>
<evidence type="ECO:0000256" key="1">
    <source>
        <dbReference type="ARBA" id="ARBA00022679"/>
    </source>
</evidence>
<feature type="binding site" evidence="3">
    <location>
        <begin position="173"/>
        <end position="175"/>
    </location>
    <ligand>
        <name>NAD(+)</name>
        <dbReference type="ChEBI" id="CHEBI:57540"/>
    </ligand>
</feature>